<sequence length="572" mass="63967">MKILKYKIYTLLAILIGLVGCDEDSFLEELTPNAYDAALFWQTENDFNSGLTTVYGALQFSSISGRQIVSEMAQGDLTFTTTFAPFTPQFLNLNFNDTDLSVTNKWNELYIGINRANQVIENIATVDETLFNTYDKNEIEGQARFLRAFFYFQLVNTYGQGILHTKTITSDADALKEMSTLEEITNAVIIPDLKYAQENIRASWTGTDVGRITSGAASSLLGKVYLYDKEWSLAATEFAKVVDSGVYSLVADPMDNFTHFNEFNEESILETNYSFDLNAGIGGNTVDDNQFGSGAEATALSGPIGKQGNGGFNQIFASYYLHELMVNDEKADGTDGHSNRLSASIAPSNFEDEYYQSTLLDLPGPSYNAYGISAYVKKHSNWYHLNVEPELSRSGINFRHIRYADVLLMYAEALLEGGTNNGNVDQAIELIDLVRTRAGVKTLATYRTENGNQIPELQTSLDANDLTEFPLVNVDANAILTHLQFVERPLELCYEGHRWKDLVRWGIVADALANANDQESKLVVKYPLANNVPPFFFRTMPLRHYQDAVSNYNANKDYWPIPNKELQNNSAL</sequence>
<evidence type="ECO:0000259" key="7">
    <source>
        <dbReference type="Pfam" id="PF14322"/>
    </source>
</evidence>
<comment type="subcellular location">
    <subcellularLocation>
        <location evidence="1">Cell outer membrane</location>
    </subcellularLocation>
</comment>
<keyword evidence="3" id="KW-0732">Signal</keyword>
<dbReference type="SUPFAM" id="SSF48452">
    <property type="entry name" value="TPR-like"/>
    <property type="match status" value="1"/>
</dbReference>
<dbReference type="Gene3D" id="1.25.40.390">
    <property type="match status" value="1"/>
</dbReference>
<keyword evidence="4" id="KW-0472">Membrane</keyword>
<proteinExistence type="inferred from homology"/>
<organism evidence="8 9">
    <name type="scientific">Wenyingzhuangia heitensis</name>
    <dbReference type="NCBI Taxonomy" id="1487859"/>
    <lineage>
        <taxon>Bacteria</taxon>
        <taxon>Pseudomonadati</taxon>
        <taxon>Bacteroidota</taxon>
        <taxon>Flavobacteriia</taxon>
        <taxon>Flavobacteriales</taxon>
        <taxon>Flavobacteriaceae</taxon>
        <taxon>Wenyingzhuangia</taxon>
    </lineage>
</organism>
<dbReference type="PROSITE" id="PS51257">
    <property type="entry name" value="PROKAR_LIPOPROTEIN"/>
    <property type="match status" value="1"/>
</dbReference>
<keyword evidence="9" id="KW-1185">Reference proteome</keyword>
<dbReference type="EMBL" id="JAASQL010000003">
    <property type="protein sequence ID" value="NIJ45880.1"/>
    <property type="molecule type" value="Genomic_DNA"/>
</dbReference>
<evidence type="ECO:0000313" key="9">
    <source>
        <dbReference type="Proteomes" id="UP000745859"/>
    </source>
</evidence>
<evidence type="ECO:0000256" key="5">
    <source>
        <dbReference type="ARBA" id="ARBA00023237"/>
    </source>
</evidence>
<evidence type="ECO:0000256" key="1">
    <source>
        <dbReference type="ARBA" id="ARBA00004442"/>
    </source>
</evidence>
<evidence type="ECO:0000313" key="8">
    <source>
        <dbReference type="EMBL" id="NIJ45880.1"/>
    </source>
</evidence>
<dbReference type="Pfam" id="PF07980">
    <property type="entry name" value="SusD_RagB"/>
    <property type="match status" value="1"/>
</dbReference>
<evidence type="ECO:0000256" key="3">
    <source>
        <dbReference type="ARBA" id="ARBA00022729"/>
    </source>
</evidence>
<keyword evidence="5" id="KW-0998">Cell outer membrane</keyword>
<evidence type="ECO:0008006" key="10">
    <source>
        <dbReference type="Google" id="ProtNLM"/>
    </source>
</evidence>
<feature type="domain" description="SusD-like N-terminal" evidence="7">
    <location>
        <begin position="91"/>
        <end position="226"/>
    </location>
</feature>
<feature type="domain" description="RagB/SusD" evidence="6">
    <location>
        <begin position="349"/>
        <end position="572"/>
    </location>
</feature>
<evidence type="ECO:0000256" key="4">
    <source>
        <dbReference type="ARBA" id="ARBA00023136"/>
    </source>
</evidence>
<dbReference type="RefSeq" id="WP_167188844.1">
    <property type="nucleotide sequence ID" value="NZ_JAASQL010000003.1"/>
</dbReference>
<dbReference type="InterPro" id="IPR033985">
    <property type="entry name" value="SusD-like_N"/>
</dbReference>
<accession>A0ABX0UDG7</accession>
<dbReference type="Proteomes" id="UP000745859">
    <property type="component" value="Unassembled WGS sequence"/>
</dbReference>
<comment type="similarity">
    <text evidence="2">Belongs to the SusD family.</text>
</comment>
<evidence type="ECO:0000256" key="2">
    <source>
        <dbReference type="ARBA" id="ARBA00006275"/>
    </source>
</evidence>
<dbReference type="InterPro" id="IPR012944">
    <property type="entry name" value="SusD_RagB_dom"/>
</dbReference>
<comment type="caution">
    <text evidence="8">The sequence shown here is derived from an EMBL/GenBank/DDBJ whole genome shotgun (WGS) entry which is preliminary data.</text>
</comment>
<protein>
    <recommendedName>
        <fullName evidence="10">Starch-binding associating with outer membrane</fullName>
    </recommendedName>
</protein>
<evidence type="ECO:0000259" key="6">
    <source>
        <dbReference type="Pfam" id="PF07980"/>
    </source>
</evidence>
<dbReference type="Pfam" id="PF14322">
    <property type="entry name" value="SusD-like_3"/>
    <property type="match status" value="1"/>
</dbReference>
<reference evidence="8 9" key="1">
    <citation type="submission" date="2020-03" db="EMBL/GenBank/DDBJ databases">
        <title>Genomic Encyclopedia of Type Strains, Phase IV (KMG-IV): sequencing the most valuable type-strain genomes for metagenomic binning, comparative biology and taxonomic classification.</title>
        <authorList>
            <person name="Goeker M."/>
        </authorList>
    </citation>
    <scope>NUCLEOTIDE SEQUENCE [LARGE SCALE GENOMIC DNA]</scope>
    <source>
        <strain evidence="8 9">DSM 101599</strain>
    </source>
</reference>
<name>A0ABX0UDG7_9FLAO</name>
<gene>
    <name evidence="8" type="ORF">FHR24_002351</name>
</gene>
<dbReference type="InterPro" id="IPR011990">
    <property type="entry name" value="TPR-like_helical_dom_sf"/>
</dbReference>